<dbReference type="SUPFAM" id="SSF52743">
    <property type="entry name" value="Subtilisin-like"/>
    <property type="match status" value="1"/>
</dbReference>
<keyword evidence="3 7" id="KW-0378">Hydrolase</keyword>
<dbReference type="Proteomes" id="UP000078316">
    <property type="component" value="Unassembled WGS sequence"/>
</dbReference>
<dbReference type="InterPro" id="IPR015366">
    <property type="entry name" value="S53_propep"/>
</dbReference>
<proteinExistence type="predicted"/>
<feature type="binding site" evidence="7">
    <location>
        <position position="528"/>
    </location>
    <ligand>
        <name>Ca(2+)</name>
        <dbReference type="ChEBI" id="CHEBI:29108"/>
    </ligand>
</feature>
<feature type="region of interest" description="Disordered" evidence="8">
    <location>
        <begin position="1"/>
        <end position="49"/>
    </location>
</feature>
<dbReference type="PROSITE" id="PS51695">
    <property type="entry name" value="SEDOLISIN"/>
    <property type="match status" value="1"/>
</dbReference>
<dbReference type="SUPFAM" id="SSF54897">
    <property type="entry name" value="Protease propeptides/inhibitors"/>
    <property type="match status" value="1"/>
</dbReference>
<evidence type="ECO:0000313" key="10">
    <source>
        <dbReference type="EMBL" id="OAS19736.1"/>
    </source>
</evidence>
<feature type="binding site" evidence="7">
    <location>
        <position position="526"/>
    </location>
    <ligand>
        <name>Ca(2+)</name>
        <dbReference type="ChEBI" id="CHEBI:29108"/>
    </ligand>
</feature>
<feature type="active site" description="Charge relay system" evidence="7">
    <location>
        <position position="277"/>
    </location>
</feature>
<dbReference type="GO" id="GO:0046872">
    <property type="term" value="F:metal ion binding"/>
    <property type="evidence" value="ECO:0007669"/>
    <property type="project" value="UniProtKB-UniRule"/>
</dbReference>
<dbReference type="OrthoDB" id="9002785at2"/>
<evidence type="ECO:0000256" key="5">
    <source>
        <dbReference type="ARBA" id="ARBA00022837"/>
    </source>
</evidence>
<evidence type="ECO:0000256" key="1">
    <source>
        <dbReference type="ARBA" id="ARBA00022670"/>
    </source>
</evidence>
<dbReference type="SMART" id="SM00944">
    <property type="entry name" value="Pro-kuma_activ"/>
    <property type="match status" value="1"/>
</dbReference>
<dbReference type="PANTHER" id="PTHR14218">
    <property type="entry name" value="PROTEASE S8 TRIPEPTIDYL PEPTIDASE I CLN2"/>
    <property type="match status" value="1"/>
</dbReference>
<evidence type="ECO:0000259" key="9">
    <source>
        <dbReference type="PROSITE" id="PS51695"/>
    </source>
</evidence>
<evidence type="ECO:0000256" key="4">
    <source>
        <dbReference type="ARBA" id="ARBA00022825"/>
    </source>
</evidence>
<evidence type="ECO:0000256" key="2">
    <source>
        <dbReference type="ARBA" id="ARBA00022723"/>
    </source>
</evidence>
<keyword evidence="6" id="KW-0865">Zymogen</keyword>
<dbReference type="GO" id="GO:0006508">
    <property type="term" value="P:proteolysis"/>
    <property type="evidence" value="ECO:0007669"/>
    <property type="project" value="UniProtKB-KW"/>
</dbReference>
<dbReference type="PANTHER" id="PTHR14218:SF15">
    <property type="entry name" value="TRIPEPTIDYL-PEPTIDASE 1"/>
    <property type="match status" value="1"/>
</dbReference>
<comment type="caution">
    <text evidence="10">The sequence shown here is derived from an EMBL/GenBank/DDBJ whole genome shotgun (WGS) entry which is preliminary data.</text>
</comment>
<reference evidence="10 11" key="1">
    <citation type="submission" date="2016-04" db="EMBL/GenBank/DDBJ databases">
        <authorList>
            <person name="Evans L.H."/>
            <person name="Alamgir A."/>
            <person name="Owens N."/>
            <person name="Weber N.D."/>
            <person name="Virtaneva K."/>
            <person name="Barbian K."/>
            <person name="Babar A."/>
            <person name="Rosenke K."/>
        </authorList>
    </citation>
    <scope>NUCLEOTIDE SEQUENCE [LARGE SCALE GENOMIC DNA]</scope>
    <source>
        <strain evidence="10 11">PMB02</strain>
    </source>
</reference>
<dbReference type="Pfam" id="PF09286">
    <property type="entry name" value="Pro-kuma_activ"/>
    <property type="match status" value="1"/>
</dbReference>
<keyword evidence="1 7" id="KW-0645">Protease</keyword>
<feature type="binding site" evidence="7">
    <location>
        <position position="508"/>
    </location>
    <ligand>
        <name>Ca(2+)</name>
        <dbReference type="ChEBI" id="CHEBI:29108"/>
    </ligand>
</feature>
<dbReference type="AlphaFoldDB" id="A0A179S222"/>
<dbReference type="GO" id="GO:0004252">
    <property type="term" value="F:serine-type endopeptidase activity"/>
    <property type="evidence" value="ECO:0007669"/>
    <property type="project" value="UniProtKB-UniRule"/>
</dbReference>
<accession>A0A179S222</accession>
<sequence length="554" mass="56737">MSKTHATPNTRATPKARASDGYVEIPGSYRPAPEQAAAPRTAPRAAGEVKANDTIEVSVYLKDRDDDALLAIGPQSADPAGAPAAAATPRANLRGERTESLKGDIAKVVGFANATGLSVVKTDPARRLVKLAGPADKLEAAFRTKLHYYNSGAEAFRARSGTLSAPKDVADAIESVLGLDTRPQARPRFTRHAEPHATVGHLPNEVARLYGFPQTPGRGKGQCIAIIELGGGYRTSDTEAAFRAMGLATPSVVPVSVSGGLNRPGVDQNADGEVALDIQVAGGAAPGAVLAVYFAPNTTQGFVDAITRAVHDDVHRPSVISISWGSPETRWTDQGLRSMTSALRDAARLGVTVFAASGDNLATDGEADDRVHVDFPASNPYAVGCGGTLLSTDANNGIAGEEVWNSGGSGTGGGISDRYPRPAYQSGAGIPGSVNDGQVRRGVPDVSGDADPQSGYRVVVAGASGLIGGTSAVAPLWAGLLALVNEARGKPAGFIHPLLYGNPAAFRDITIGDNKVGGVGYEAGTGWDACTGLGSPDGERILALFQGTGAGLVA</sequence>
<feature type="domain" description="Peptidase S53" evidence="9">
    <location>
        <begin position="200"/>
        <end position="548"/>
    </location>
</feature>
<feature type="active site" description="Charge relay system" evidence="7">
    <location>
        <position position="471"/>
    </location>
</feature>
<dbReference type="RefSeq" id="WP_053082257.1">
    <property type="nucleotide sequence ID" value="NZ_LWHQ01000048.1"/>
</dbReference>
<feature type="active site" description="Charge relay system" evidence="7">
    <location>
        <position position="273"/>
    </location>
</feature>
<dbReference type="InterPro" id="IPR030400">
    <property type="entry name" value="Sedolisin_dom"/>
</dbReference>
<feature type="compositionally biased region" description="Low complexity" evidence="8">
    <location>
        <begin position="30"/>
        <end position="46"/>
    </location>
</feature>
<evidence type="ECO:0000256" key="8">
    <source>
        <dbReference type="SAM" id="MobiDB-lite"/>
    </source>
</evidence>
<feature type="compositionally biased region" description="Polar residues" evidence="8">
    <location>
        <begin position="1"/>
        <end position="12"/>
    </location>
</feature>
<dbReference type="EMBL" id="LWHQ01000048">
    <property type="protein sequence ID" value="OAS19736.1"/>
    <property type="molecule type" value="Genomic_DNA"/>
</dbReference>
<dbReference type="InterPro" id="IPR050819">
    <property type="entry name" value="Tripeptidyl-peptidase_I"/>
</dbReference>
<comment type="cofactor">
    <cofactor evidence="7">
        <name>Ca(2+)</name>
        <dbReference type="ChEBI" id="CHEBI:29108"/>
    </cofactor>
    <text evidence="7">Binds 1 Ca(2+) ion per subunit.</text>
</comment>
<dbReference type="STRING" id="427683.A5481_24175"/>
<dbReference type="InterPro" id="IPR036852">
    <property type="entry name" value="Peptidase_S8/S53_dom_sf"/>
</dbReference>
<dbReference type="Gene3D" id="3.40.50.200">
    <property type="entry name" value="Peptidase S8/S53 domain"/>
    <property type="match status" value="1"/>
</dbReference>
<protein>
    <recommendedName>
        <fullName evidence="9">Peptidase S53 domain-containing protein</fullName>
    </recommendedName>
</protein>
<dbReference type="GO" id="GO:0008240">
    <property type="term" value="F:tripeptidyl-peptidase activity"/>
    <property type="evidence" value="ECO:0007669"/>
    <property type="project" value="TreeGrafter"/>
</dbReference>
<evidence type="ECO:0000256" key="3">
    <source>
        <dbReference type="ARBA" id="ARBA00022801"/>
    </source>
</evidence>
<dbReference type="InterPro" id="IPR000209">
    <property type="entry name" value="Peptidase_S8/S53_dom"/>
</dbReference>
<keyword evidence="4 7" id="KW-0720">Serine protease</keyword>
<name>A0A179S222_9HYPH</name>
<keyword evidence="2 7" id="KW-0479">Metal-binding</keyword>
<evidence type="ECO:0000256" key="7">
    <source>
        <dbReference type="PROSITE-ProRule" id="PRU01032"/>
    </source>
</evidence>
<organism evidence="10 11">
    <name type="scientific">Methylobacterium platani</name>
    <dbReference type="NCBI Taxonomy" id="427683"/>
    <lineage>
        <taxon>Bacteria</taxon>
        <taxon>Pseudomonadati</taxon>
        <taxon>Pseudomonadota</taxon>
        <taxon>Alphaproteobacteria</taxon>
        <taxon>Hyphomicrobiales</taxon>
        <taxon>Methylobacteriaceae</taxon>
        <taxon>Methylobacterium</taxon>
    </lineage>
</organism>
<dbReference type="Pfam" id="PF00082">
    <property type="entry name" value="Peptidase_S8"/>
    <property type="match status" value="1"/>
</dbReference>
<dbReference type="CDD" id="cd04056">
    <property type="entry name" value="Peptidases_S53"/>
    <property type="match status" value="1"/>
</dbReference>
<evidence type="ECO:0000256" key="6">
    <source>
        <dbReference type="ARBA" id="ARBA00023145"/>
    </source>
</evidence>
<evidence type="ECO:0000313" key="11">
    <source>
        <dbReference type="Proteomes" id="UP000078316"/>
    </source>
</evidence>
<gene>
    <name evidence="10" type="ORF">A5481_24175</name>
</gene>
<feature type="binding site" evidence="7">
    <location>
        <position position="509"/>
    </location>
    <ligand>
        <name>Ca(2+)</name>
        <dbReference type="ChEBI" id="CHEBI:29108"/>
    </ligand>
</feature>
<keyword evidence="5 7" id="KW-0106">Calcium</keyword>